<keyword evidence="1" id="KW-0472">Membrane</keyword>
<evidence type="ECO:0000313" key="3">
    <source>
        <dbReference type="EMBL" id="QHN76320.1"/>
    </source>
</evidence>
<keyword evidence="1" id="KW-1133">Transmembrane helix</keyword>
<feature type="domain" description="Nucleotide-diphospho-sugar transferase" evidence="2">
    <location>
        <begin position="143"/>
        <end position="345"/>
    </location>
</feature>
<dbReference type="EMBL" id="CP031001">
    <property type="protein sequence ID" value="QHN76320.1"/>
    <property type="molecule type" value="Genomic_DNA"/>
</dbReference>
<dbReference type="PANTHER" id="PTHR46038">
    <property type="entry name" value="EXPRESSED PROTEIN-RELATED"/>
    <property type="match status" value="1"/>
</dbReference>
<name>A0A6B9V4F5_ARAHY</name>
<dbReference type="PANTHER" id="PTHR46038:SF12">
    <property type="entry name" value="OS03G0731800 PROTEIN"/>
    <property type="match status" value="1"/>
</dbReference>
<feature type="transmembrane region" description="Helical" evidence="1">
    <location>
        <begin position="31"/>
        <end position="49"/>
    </location>
</feature>
<protein>
    <recommendedName>
        <fullName evidence="2">Nucleotide-diphospho-sugar transferase domain-containing protein</fullName>
    </recommendedName>
</protein>
<evidence type="ECO:0000259" key="2">
    <source>
        <dbReference type="Pfam" id="PF03407"/>
    </source>
</evidence>
<dbReference type="OrthoDB" id="540503at2759"/>
<keyword evidence="1" id="KW-0812">Transmembrane</keyword>
<dbReference type="AlphaFoldDB" id="A0A6B9V4F5"/>
<dbReference type="InterPro" id="IPR005069">
    <property type="entry name" value="Nucl-diP-sugar_transferase"/>
</dbReference>
<dbReference type="InterPro" id="IPR044821">
    <property type="entry name" value="At1g28695/At4g15970-like"/>
</dbReference>
<sequence length="389" mass="44766">MILLPSLCTPIQLSSHSSQQKMDKNSKKQTIIGNIAVATLLFSALFLLYCWSSSSFTFPNQFFLPSNQSLCTKSTAIDGHKAQHDNIELDSALAKASTENKTVIIAIVNKAYVEQEEDNVDGESTMLNIFLRSFWLGEGTRSLVDNLLIVAVDKTAYDRCRFMRLNCFRLETDGVDFGGEKLYMSNDFIKMMWTRTRFLLDVLKRGYNFIFTDTDVVWLRNPFTKLSNNETEDLQISTDHFNGNSWSPEIQLINTGFYFARSNNKTISLFETWYAKKDNSTGMKEQDVLLNMIRNEGIIGKLGLRVRFLDTLYFSGFCQDSKDFRQVTTVHANCCRSIFAKVKDLKAVLRDWMQFKRLEESNNSMVNNMKWSVHGHCWHSWKISNNTKG</sequence>
<accession>A0A6B9V4F5</accession>
<gene>
    <name evidence="3" type="ORF">DS421_19g642840</name>
</gene>
<proteinExistence type="predicted"/>
<reference evidence="3 4" key="1">
    <citation type="submission" date="2020-01" db="EMBL/GenBank/DDBJ databases">
        <title>Genome sequence of Arachis hypogaea, cultivar Shitouqi.</title>
        <authorList>
            <person name="Zhuang W."/>
            <person name="Chen H."/>
            <person name="Varshney R."/>
            <person name="Wang D."/>
            <person name="Ming R."/>
        </authorList>
    </citation>
    <scope>NUCLEOTIDE SEQUENCE [LARGE SCALE GENOMIC DNA]</scope>
    <source>
        <tissue evidence="3">Young leaf</tissue>
    </source>
</reference>
<evidence type="ECO:0000256" key="1">
    <source>
        <dbReference type="SAM" id="Phobius"/>
    </source>
</evidence>
<dbReference type="Pfam" id="PF03407">
    <property type="entry name" value="Nucleotid_trans"/>
    <property type="match status" value="1"/>
</dbReference>
<evidence type="ECO:0000313" key="4">
    <source>
        <dbReference type="Proteomes" id="UP000464620"/>
    </source>
</evidence>
<organism evidence="3 4">
    <name type="scientific">Arachis hypogaea</name>
    <name type="common">Peanut</name>
    <dbReference type="NCBI Taxonomy" id="3818"/>
    <lineage>
        <taxon>Eukaryota</taxon>
        <taxon>Viridiplantae</taxon>
        <taxon>Streptophyta</taxon>
        <taxon>Embryophyta</taxon>
        <taxon>Tracheophyta</taxon>
        <taxon>Spermatophyta</taxon>
        <taxon>Magnoliopsida</taxon>
        <taxon>eudicotyledons</taxon>
        <taxon>Gunneridae</taxon>
        <taxon>Pentapetalae</taxon>
        <taxon>rosids</taxon>
        <taxon>fabids</taxon>
        <taxon>Fabales</taxon>
        <taxon>Fabaceae</taxon>
        <taxon>Papilionoideae</taxon>
        <taxon>50 kb inversion clade</taxon>
        <taxon>dalbergioids sensu lato</taxon>
        <taxon>Dalbergieae</taxon>
        <taxon>Pterocarpus clade</taxon>
        <taxon>Arachis</taxon>
    </lineage>
</organism>
<dbReference type="Proteomes" id="UP000464620">
    <property type="component" value="Chromosome B09"/>
</dbReference>